<comment type="caution">
    <text evidence="1">The sequence shown here is derived from an EMBL/GenBank/DDBJ whole genome shotgun (WGS) entry which is preliminary data.</text>
</comment>
<name>A0A1S2MAV6_9BACI</name>
<dbReference type="STRING" id="472963.BKP45_02910"/>
<proteinExistence type="predicted"/>
<dbReference type="AlphaFoldDB" id="A0A1S2MAV6"/>
<evidence type="ECO:0000313" key="2">
    <source>
        <dbReference type="Proteomes" id="UP000180057"/>
    </source>
</evidence>
<sequence length="305" mass="35559">MKHLKLFVVALLLISLFMNARLLTKFSDLENRLDSISYQQIDITRSVDNQTGHLYNLMDEFIREQSWISSIEMEVGTKSIENNKATLSFNWQIKELINDAKVEFHYKYGNEQDYHSILVEEIGRGLFEASIPAELQLEPEWYTSITMGNRYSAVEEVVETIEEYDMRKNNPNHLLYYVSVSYDDVVKSGDIHTSDLGYLGSQYYGTIDTFVDINQGGYHISISAPPSYSNRTNDLQEAYIQKFKDGIFIREEKLTPSEWMDEANKQEHGIHLYQNVTDEKFEYTSLRIKVVYSDGKTFEKEVYSQ</sequence>
<reference evidence="1 2" key="1">
    <citation type="submission" date="2016-10" db="EMBL/GenBank/DDBJ databases">
        <title>Draft genome sequences of four alkaliphilic bacteria belonging to the Anaerobacillus genus.</title>
        <authorList>
            <person name="Bassil N.M."/>
            <person name="Lloyd J.R."/>
        </authorList>
    </citation>
    <scope>NUCLEOTIDE SEQUENCE [LARGE SCALE GENOMIC DNA]</scope>
    <source>
        <strain evidence="1 2">DSM 22531</strain>
    </source>
</reference>
<keyword evidence="2" id="KW-1185">Reference proteome</keyword>
<evidence type="ECO:0000313" key="1">
    <source>
        <dbReference type="EMBL" id="OIJ21686.1"/>
    </source>
</evidence>
<gene>
    <name evidence="1" type="ORF">BKP45_02910</name>
</gene>
<dbReference type="EMBL" id="MLQS01000001">
    <property type="protein sequence ID" value="OIJ21686.1"/>
    <property type="molecule type" value="Genomic_DNA"/>
</dbReference>
<accession>A0A1S2MAV6</accession>
<organism evidence="1 2">
    <name type="scientific">Anaerobacillus alkalidiazotrophicus</name>
    <dbReference type="NCBI Taxonomy" id="472963"/>
    <lineage>
        <taxon>Bacteria</taxon>
        <taxon>Bacillati</taxon>
        <taxon>Bacillota</taxon>
        <taxon>Bacilli</taxon>
        <taxon>Bacillales</taxon>
        <taxon>Bacillaceae</taxon>
        <taxon>Anaerobacillus</taxon>
    </lineage>
</organism>
<dbReference type="Proteomes" id="UP000180057">
    <property type="component" value="Unassembled WGS sequence"/>
</dbReference>
<dbReference type="RefSeq" id="WP_071388275.1">
    <property type="nucleotide sequence ID" value="NZ_MLQS01000001.1"/>
</dbReference>
<dbReference type="OrthoDB" id="2800840at2"/>
<protein>
    <submittedName>
        <fullName evidence="1">Uncharacterized protein</fullName>
    </submittedName>
</protein>